<keyword evidence="1" id="KW-0472">Membrane</keyword>
<evidence type="ECO:0000313" key="3">
    <source>
        <dbReference type="EMBL" id="MBM6922874.1"/>
    </source>
</evidence>
<keyword evidence="1" id="KW-1133">Transmembrane helix</keyword>
<name>A0ABS2GMS5_9FIRM</name>
<protein>
    <submittedName>
        <fullName evidence="3">PH domain-containing protein</fullName>
    </submittedName>
</protein>
<feature type="transmembrane region" description="Helical" evidence="1">
    <location>
        <begin position="12"/>
        <end position="32"/>
    </location>
</feature>
<evidence type="ECO:0000259" key="2">
    <source>
        <dbReference type="Pfam" id="PF03703"/>
    </source>
</evidence>
<feature type="domain" description="YdbS-like PH" evidence="2">
    <location>
        <begin position="63"/>
        <end position="136"/>
    </location>
</feature>
<keyword evidence="1" id="KW-0812">Transmembrane</keyword>
<dbReference type="InterPro" id="IPR005182">
    <property type="entry name" value="YdbS-like_PH"/>
</dbReference>
<dbReference type="Pfam" id="PF03703">
    <property type="entry name" value="bPH_2"/>
    <property type="match status" value="1"/>
</dbReference>
<accession>A0ABS2GMS5</accession>
<proteinExistence type="predicted"/>
<dbReference type="RefSeq" id="WP_204720055.1">
    <property type="nucleotide sequence ID" value="NZ_JACSNR010000003.1"/>
</dbReference>
<evidence type="ECO:0000256" key="1">
    <source>
        <dbReference type="SAM" id="Phobius"/>
    </source>
</evidence>
<organism evidence="3 4">
    <name type="scientific">Hydrogenoanaerobacterium saccharovorans</name>
    <dbReference type="NCBI Taxonomy" id="474960"/>
    <lineage>
        <taxon>Bacteria</taxon>
        <taxon>Bacillati</taxon>
        <taxon>Bacillota</taxon>
        <taxon>Clostridia</taxon>
        <taxon>Eubacteriales</taxon>
        <taxon>Oscillospiraceae</taxon>
        <taxon>Hydrogenoanaerobacterium</taxon>
    </lineage>
</organism>
<evidence type="ECO:0000313" key="4">
    <source>
        <dbReference type="Proteomes" id="UP000724149"/>
    </source>
</evidence>
<comment type="caution">
    <text evidence="3">The sequence shown here is derived from an EMBL/GenBank/DDBJ whole genome shotgun (WGS) entry which is preliminary data.</text>
</comment>
<sequence length="145" mass="15956">MSSRPRLAQLFIWQGWTLLAALVPSLTVSLLWTPGTLLWKLATVLWVILWGLRLAVWLPVRFFRLGYQLEADRLLVTDGVLFPTARIFPLAALQTAAVSADPLQRLCGLRTLRLTAAGSQLTLPGLTASEAVRLAEVLLEGGDRP</sequence>
<dbReference type="Proteomes" id="UP000724149">
    <property type="component" value="Unassembled WGS sequence"/>
</dbReference>
<reference evidence="3 4" key="1">
    <citation type="journal article" date="2021" name="Sci. Rep.">
        <title>The distribution of antibiotic resistance genes in chicken gut microbiota commensals.</title>
        <authorList>
            <person name="Juricova H."/>
            <person name="Matiasovicova J."/>
            <person name="Kubasova T."/>
            <person name="Cejkova D."/>
            <person name="Rychlik I."/>
        </authorList>
    </citation>
    <scope>NUCLEOTIDE SEQUENCE [LARGE SCALE GENOMIC DNA]</scope>
    <source>
        <strain evidence="3 4">An564</strain>
    </source>
</reference>
<keyword evidence="4" id="KW-1185">Reference proteome</keyword>
<feature type="transmembrane region" description="Helical" evidence="1">
    <location>
        <begin position="38"/>
        <end position="60"/>
    </location>
</feature>
<dbReference type="PANTHER" id="PTHR34473:SF2">
    <property type="entry name" value="UPF0699 TRANSMEMBRANE PROTEIN YDBT"/>
    <property type="match status" value="1"/>
</dbReference>
<gene>
    <name evidence="3" type="ORF">H9X81_04090</name>
</gene>
<dbReference type="PANTHER" id="PTHR34473">
    <property type="entry name" value="UPF0699 TRANSMEMBRANE PROTEIN YDBS"/>
    <property type="match status" value="1"/>
</dbReference>
<dbReference type="EMBL" id="JACSNR010000003">
    <property type="protein sequence ID" value="MBM6922874.1"/>
    <property type="molecule type" value="Genomic_DNA"/>
</dbReference>